<protein>
    <submittedName>
        <fullName evidence="2">Uncharacterized protein</fullName>
    </submittedName>
</protein>
<organism evidence="2 3">
    <name type="scientific">Kutzneria buriramensis</name>
    <dbReference type="NCBI Taxonomy" id="1045776"/>
    <lineage>
        <taxon>Bacteria</taxon>
        <taxon>Bacillati</taxon>
        <taxon>Actinomycetota</taxon>
        <taxon>Actinomycetes</taxon>
        <taxon>Pseudonocardiales</taxon>
        <taxon>Pseudonocardiaceae</taxon>
        <taxon>Kutzneria</taxon>
    </lineage>
</organism>
<feature type="transmembrane region" description="Helical" evidence="1">
    <location>
        <begin position="36"/>
        <end position="53"/>
    </location>
</feature>
<keyword evidence="1" id="KW-0472">Membrane</keyword>
<comment type="caution">
    <text evidence="2">The sequence shown here is derived from an EMBL/GenBank/DDBJ whole genome shotgun (WGS) entry which is preliminary data.</text>
</comment>
<accession>A0A3E0GX57</accession>
<evidence type="ECO:0000313" key="2">
    <source>
        <dbReference type="EMBL" id="REH29460.1"/>
    </source>
</evidence>
<feature type="transmembrane region" description="Helical" evidence="1">
    <location>
        <begin position="136"/>
        <end position="156"/>
    </location>
</feature>
<feature type="transmembrane region" description="Helical" evidence="1">
    <location>
        <begin position="59"/>
        <end position="77"/>
    </location>
</feature>
<feature type="transmembrane region" description="Helical" evidence="1">
    <location>
        <begin position="98"/>
        <end position="124"/>
    </location>
</feature>
<evidence type="ECO:0000256" key="1">
    <source>
        <dbReference type="SAM" id="Phobius"/>
    </source>
</evidence>
<reference evidence="2 3" key="1">
    <citation type="submission" date="2018-08" db="EMBL/GenBank/DDBJ databases">
        <title>Genomic Encyclopedia of Archaeal and Bacterial Type Strains, Phase II (KMG-II): from individual species to whole genera.</title>
        <authorList>
            <person name="Goeker M."/>
        </authorList>
    </citation>
    <scope>NUCLEOTIDE SEQUENCE [LARGE SCALE GENOMIC DNA]</scope>
    <source>
        <strain evidence="2 3">DSM 45791</strain>
    </source>
</reference>
<sequence length="173" mass="19493">MNTLRERIHAQQERNAARYSSWLPGWRNRRIRRRAMVAWLVSAVATLVVGLYAGDFRTMTFFVWWGLLMITVVLQMLNKVLTNNIGERTARLLDERELALRGRCGYVGFLVAVWSMVIAAMVLASTPISSTRFGPFVLLISLIALVGNVPSALLAWQLPDDEPDPIAEGEHRG</sequence>
<gene>
    <name evidence="2" type="ORF">BCF44_12575</name>
</gene>
<dbReference type="OrthoDB" id="8896802at2"/>
<name>A0A3E0GX57_9PSEU</name>
<keyword evidence="3" id="KW-1185">Reference proteome</keyword>
<keyword evidence="1" id="KW-0812">Transmembrane</keyword>
<keyword evidence="1" id="KW-1133">Transmembrane helix</keyword>
<proteinExistence type="predicted"/>
<dbReference type="EMBL" id="QUNO01000025">
    <property type="protein sequence ID" value="REH29460.1"/>
    <property type="molecule type" value="Genomic_DNA"/>
</dbReference>
<dbReference type="AlphaFoldDB" id="A0A3E0GX57"/>
<dbReference type="Proteomes" id="UP000256269">
    <property type="component" value="Unassembled WGS sequence"/>
</dbReference>
<dbReference type="RefSeq" id="WP_116181294.1">
    <property type="nucleotide sequence ID" value="NZ_CP144375.1"/>
</dbReference>
<evidence type="ECO:0000313" key="3">
    <source>
        <dbReference type="Proteomes" id="UP000256269"/>
    </source>
</evidence>